<dbReference type="EMBL" id="JANPWB010000011">
    <property type="protein sequence ID" value="KAJ1124926.1"/>
    <property type="molecule type" value="Genomic_DNA"/>
</dbReference>
<dbReference type="Proteomes" id="UP001066276">
    <property type="component" value="Chromosome 7"/>
</dbReference>
<dbReference type="AlphaFoldDB" id="A0AAV7P9C3"/>
<comment type="caution">
    <text evidence="1">The sequence shown here is derived from an EMBL/GenBank/DDBJ whole genome shotgun (WGS) entry which is preliminary data.</text>
</comment>
<evidence type="ECO:0000313" key="2">
    <source>
        <dbReference type="Proteomes" id="UP001066276"/>
    </source>
</evidence>
<sequence length="193" mass="21019">MVTSSPSAHCTASMMATNYAACAENEKAGCLRYLHETAKDPGLHSWDISHVPSPAGRLPFSASSGLTQVQVSTPPEPRLWLQLERSRPPSLALVREEPISALVPAQEEQMTKPPAQRGKLLEPTFRLTQALVSTSPEPILRLQLRRSCPPTISDSSPERVFHEELPTFGLTQTRVSMSPDISLAATFGSACFL</sequence>
<gene>
    <name evidence="1" type="ORF">NDU88_003373</name>
</gene>
<proteinExistence type="predicted"/>
<name>A0AAV7P9C3_PLEWA</name>
<keyword evidence="2" id="KW-1185">Reference proteome</keyword>
<protein>
    <submittedName>
        <fullName evidence="1">Uncharacterized protein</fullName>
    </submittedName>
</protein>
<organism evidence="1 2">
    <name type="scientific">Pleurodeles waltl</name>
    <name type="common">Iberian ribbed newt</name>
    <dbReference type="NCBI Taxonomy" id="8319"/>
    <lineage>
        <taxon>Eukaryota</taxon>
        <taxon>Metazoa</taxon>
        <taxon>Chordata</taxon>
        <taxon>Craniata</taxon>
        <taxon>Vertebrata</taxon>
        <taxon>Euteleostomi</taxon>
        <taxon>Amphibia</taxon>
        <taxon>Batrachia</taxon>
        <taxon>Caudata</taxon>
        <taxon>Salamandroidea</taxon>
        <taxon>Salamandridae</taxon>
        <taxon>Pleurodelinae</taxon>
        <taxon>Pleurodeles</taxon>
    </lineage>
</organism>
<evidence type="ECO:0000313" key="1">
    <source>
        <dbReference type="EMBL" id="KAJ1124926.1"/>
    </source>
</evidence>
<accession>A0AAV7P9C3</accession>
<reference evidence="1" key="1">
    <citation type="journal article" date="2022" name="bioRxiv">
        <title>Sequencing and chromosome-scale assembly of the giantPleurodeles waltlgenome.</title>
        <authorList>
            <person name="Brown T."/>
            <person name="Elewa A."/>
            <person name="Iarovenko S."/>
            <person name="Subramanian E."/>
            <person name="Araus A.J."/>
            <person name="Petzold A."/>
            <person name="Susuki M."/>
            <person name="Suzuki K.-i.T."/>
            <person name="Hayashi T."/>
            <person name="Toyoda A."/>
            <person name="Oliveira C."/>
            <person name="Osipova E."/>
            <person name="Leigh N.D."/>
            <person name="Simon A."/>
            <person name="Yun M.H."/>
        </authorList>
    </citation>
    <scope>NUCLEOTIDE SEQUENCE</scope>
    <source>
        <strain evidence="1">20211129_DDA</strain>
        <tissue evidence="1">Liver</tissue>
    </source>
</reference>